<accession>A0A8H3YWE3</accession>
<evidence type="ECO:0000313" key="5">
    <source>
        <dbReference type="Proteomes" id="UP000490939"/>
    </source>
</evidence>
<sequence>MNSSSSFSSWVMGTSSNTKSYASSINSLSSRNSSSEDLTKTSDELSKATRNTTQIASQHEESTCACTNCAWKKNYAEVMRRYEY</sequence>
<evidence type="ECO:0000256" key="1">
    <source>
        <dbReference type="SAM" id="MobiDB-lite"/>
    </source>
</evidence>
<reference evidence="2 4" key="1">
    <citation type="submission" date="2018-12" db="EMBL/GenBank/DDBJ databases">
        <title>Venturia inaequalis Genome Resource.</title>
        <authorList>
            <person name="Lichtner F.J."/>
        </authorList>
    </citation>
    <scope>NUCLEOTIDE SEQUENCE [LARGE SCALE GENOMIC DNA]</scope>
    <source>
        <strain evidence="2 4">120213</strain>
        <strain evidence="3 5">DMI_063113</strain>
    </source>
</reference>
<feature type="compositionally biased region" description="Polar residues" evidence="1">
    <location>
        <begin position="48"/>
        <end position="57"/>
    </location>
</feature>
<dbReference type="AlphaFoldDB" id="A0A8H3YWE3"/>
<dbReference type="OrthoDB" id="10437395at2759"/>
<proteinExistence type="predicted"/>
<dbReference type="EMBL" id="WNWR01000003">
    <property type="protein sequence ID" value="KAE9994659.1"/>
    <property type="molecule type" value="Genomic_DNA"/>
</dbReference>
<organism evidence="2 4">
    <name type="scientific">Venturia inaequalis</name>
    <name type="common">Apple scab fungus</name>
    <dbReference type="NCBI Taxonomy" id="5025"/>
    <lineage>
        <taxon>Eukaryota</taxon>
        <taxon>Fungi</taxon>
        <taxon>Dikarya</taxon>
        <taxon>Ascomycota</taxon>
        <taxon>Pezizomycotina</taxon>
        <taxon>Dothideomycetes</taxon>
        <taxon>Pleosporomycetidae</taxon>
        <taxon>Venturiales</taxon>
        <taxon>Venturiaceae</taxon>
        <taxon>Venturia</taxon>
    </lineage>
</organism>
<dbReference type="Proteomes" id="UP000490939">
    <property type="component" value="Unassembled WGS sequence"/>
</dbReference>
<gene>
    <name evidence="3" type="ORF">EG327_005104</name>
    <name evidence="2" type="ORF">EG328_005522</name>
</gene>
<evidence type="ECO:0000313" key="2">
    <source>
        <dbReference type="EMBL" id="KAE9971516.1"/>
    </source>
</evidence>
<feature type="region of interest" description="Disordered" evidence="1">
    <location>
        <begin position="1"/>
        <end position="62"/>
    </location>
</feature>
<dbReference type="Proteomes" id="UP000447873">
    <property type="component" value="Unassembled WGS sequence"/>
</dbReference>
<keyword evidence="5" id="KW-1185">Reference proteome</keyword>
<feature type="compositionally biased region" description="Low complexity" evidence="1">
    <location>
        <begin position="1"/>
        <end position="35"/>
    </location>
</feature>
<comment type="caution">
    <text evidence="2">The sequence shown here is derived from an EMBL/GenBank/DDBJ whole genome shotgun (WGS) entry which is preliminary data.</text>
</comment>
<evidence type="ECO:0000313" key="3">
    <source>
        <dbReference type="EMBL" id="KAE9994659.1"/>
    </source>
</evidence>
<feature type="compositionally biased region" description="Basic and acidic residues" evidence="1">
    <location>
        <begin position="37"/>
        <end position="47"/>
    </location>
</feature>
<protein>
    <submittedName>
        <fullName evidence="2">Uncharacterized protein</fullName>
    </submittedName>
</protein>
<evidence type="ECO:0000313" key="4">
    <source>
        <dbReference type="Proteomes" id="UP000447873"/>
    </source>
</evidence>
<name>A0A8H3YWE3_VENIN</name>
<dbReference type="EMBL" id="WNWS01000296">
    <property type="protein sequence ID" value="KAE9971516.1"/>
    <property type="molecule type" value="Genomic_DNA"/>
</dbReference>